<dbReference type="RefSeq" id="WP_145262814.1">
    <property type="nucleotide sequence ID" value="NZ_CP036316.1"/>
</dbReference>
<dbReference type="KEGG" id="chya:V22_23400"/>
<dbReference type="AlphaFoldDB" id="A0A517T9P3"/>
<accession>A0A517T9P3</accession>
<reference evidence="2 3" key="1">
    <citation type="submission" date="2019-02" db="EMBL/GenBank/DDBJ databases">
        <title>Deep-cultivation of Planctomycetes and their phenomic and genomic characterization uncovers novel biology.</title>
        <authorList>
            <person name="Wiegand S."/>
            <person name="Jogler M."/>
            <person name="Boedeker C."/>
            <person name="Pinto D."/>
            <person name="Vollmers J."/>
            <person name="Rivas-Marin E."/>
            <person name="Kohn T."/>
            <person name="Peeters S.H."/>
            <person name="Heuer A."/>
            <person name="Rast P."/>
            <person name="Oberbeckmann S."/>
            <person name="Bunk B."/>
            <person name="Jeske O."/>
            <person name="Meyerdierks A."/>
            <person name="Storesund J.E."/>
            <person name="Kallscheuer N."/>
            <person name="Luecker S."/>
            <person name="Lage O.M."/>
            <person name="Pohl T."/>
            <person name="Merkel B.J."/>
            <person name="Hornburger P."/>
            <person name="Mueller R.-W."/>
            <person name="Bruemmer F."/>
            <person name="Labrenz M."/>
            <person name="Spormann A.M."/>
            <person name="Op den Camp H."/>
            <person name="Overmann J."/>
            <person name="Amann R."/>
            <person name="Jetten M.S.M."/>
            <person name="Mascher T."/>
            <person name="Medema M.H."/>
            <person name="Devos D.P."/>
            <person name="Kaster A.-K."/>
            <person name="Ovreas L."/>
            <person name="Rohde M."/>
            <person name="Galperin M.Y."/>
            <person name="Jogler C."/>
        </authorList>
    </citation>
    <scope>NUCLEOTIDE SEQUENCE [LARGE SCALE GENOMIC DNA]</scope>
    <source>
        <strain evidence="2 3">V22</strain>
    </source>
</reference>
<feature type="transmembrane region" description="Helical" evidence="1">
    <location>
        <begin position="257"/>
        <end position="276"/>
    </location>
</feature>
<keyword evidence="1" id="KW-1133">Transmembrane helix</keyword>
<organism evidence="2 3">
    <name type="scientific">Calycomorphotria hydatis</name>
    <dbReference type="NCBI Taxonomy" id="2528027"/>
    <lineage>
        <taxon>Bacteria</taxon>
        <taxon>Pseudomonadati</taxon>
        <taxon>Planctomycetota</taxon>
        <taxon>Planctomycetia</taxon>
        <taxon>Planctomycetales</taxon>
        <taxon>Planctomycetaceae</taxon>
        <taxon>Calycomorphotria</taxon>
    </lineage>
</organism>
<proteinExistence type="predicted"/>
<dbReference type="EMBL" id="CP036316">
    <property type="protein sequence ID" value="QDT65094.1"/>
    <property type="molecule type" value="Genomic_DNA"/>
</dbReference>
<feature type="transmembrane region" description="Helical" evidence="1">
    <location>
        <begin position="288"/>
        <end position="308"/>
    </location>
</feature>
<keyword evidence="1" id="KW-0472">Membrane</keyword>
<dbReference type="Proteomes" id="UP000319976">
    <property type="component" value="Chromosome"/>
</dbReference>
<name>A0A517T9P3_9PLAN</name>
<feature type="transmembrane region" description="Helical" evidence="1">
    <location>
        <begin position="39"/>
        <end position="58"/>
    </location>
</feature>
<gene>
    <name evidence="2" type="ORF">V22_23400</name>
</gene>
<keyword evidence="1" id="KW-0812">Transmembrane</keyword>
<evidence type="ECO:0000256" key="1">
    <source>
        <dbReference type="SAM" id="Phobius"/>
    </source>
</evidence>
<dbReference type="OrthoDB" id="282709at2"/>
<evidence type="ECO:0000313" key="2">
    <source>
        <dbReference type="EMBL" id="QDT65094.1"/>
    </source>
</evidence>
<feature type="transmembrane region" description="Helical" evidence="1">
    <location>
        <begin position="70"/>
        <end position="94"/>
    </location>
</feature>
<protein>
    <submittedName>
        <fullName evidence="2">Uncharacterized protein</fullName>
    </submittedName>
</protein>
<sequence>MNSKDDQPTDSMTGPRHIEIVDESNDRLIFSLPSGGKNLTGLGIMALFWNGFMSFFTFFVGSELIDNGPLFFLCPAMFLLLFWGIGIAMAIYWLRMRLSSFLVLVESHRIAVQRSVLGWKSIDEEPLDEHSSAFLKEEYRENDTPIYSIRVVGSQGDTTFGTSLIKEDKDWLMNRINDFLGVSAEKRLPPERMQKDREPLKNVLKKTAEESELAQAIAPNQLDADSVVNIAIDETSRLRFWVPLVPEGNPRLLLRRIALALGFAWCVMMGLTVYSFSNSGGGFPILDLLLMAIMGTTGVIPLLVYIAAGSARITVTIWDKGVDVRWHWWMWGPRHFTPLSKIEKVVICEPRRNQRHKRELNFAPADGYCCCLVASSRTTTMTIFNGRKAAMDVAGITRHQLEQLGYSFPNRSTEYDS</sequence>
<evidence type="ECO:0000313" key="3">
    <source>
        <dbReference type="Proteomes" id="UP000319976"/>
    </source>
</evidence>
<keyword evidence="3" id="KW-1185">Reference proteome</keyword>